<evidence type="ECO:0000313" key="1">
    <source>
        <dbReference type="EMBL" id="TCN26688.1"/>
    </source>
</evidence>
<dbReference type="Proteomes" id="UP000295689">
    <property type="component" value="Unassembled WGS sequence"/>
</dbReference>
<proteinExistence type="predicted"/>
<name>A0A4R2BHV8_9BACI</name>
<gene>
    <name evidence="1" type="ORF">EV146_103211</name>
</gene>
<accession>A0A4R2BHV8</accession>
<reference evidence="1 2" key="1">
    <citation type="journal article" date="2015" name="Stand. Genomic Sci.">
        <title>Genomic Encyclopedia of Bacterial and Archaeal Type Strains, Phase III: the genomes of soil and plant-associated and newly described type strains.</title>
        <authorList>
            <person name="Whitman W.B."/>
            <person name="Woyke T."/>
            <person name="Klenk H.P."/>
            <person name="Zhou Y."/>
            <person name="Lilburn T.G."/>
            <person name="Beck B.J."/>
            <person name="De Vos P."/>
            <person name="Vandamme P."/>
            <person name="Eisen J.A."/>
            <person name="Garrity G."/>
            <person name="Hugenholtz P."/>
            <person name="Kyrpides N.C."/>
        </authorList>
    </citation>
    <scope>NUCLEOTIDE SEQUENCE [LARGE SCALE GENOMIC DNA]</scope>
    <source>
        <strain evidence="1 2">CV53</strain>
    </source>
</reference>
<keyword evidence="2" id="KW-1185">Reference proteome</keyword>
<sequence>MPLIYMKEIFTPLRMVGIKIFKSTEGQLYIKLGSRHRRHIF</sequence>
<evidence type="ECO:0000313" key="2">
    <source>
        <dbReference type="Proteomes" id="UP000295689"/>
    </source>
</evidence>
<dbReference type="EMBL" id="SLVV01000003">
    <property type="protein sequence ID" value="TCN26688.1"/>
    <property type="molecule type" value="Genomic_DNA"/>
</dbReference>
<comment type="caution">
    <text evidence="1">The sequence shown here is derived from an EMBL/GenBank/DDBJ whole genome shotgun (WGS) entry which is preliminary data.</text>
</comment>
<dbReference type="AlphaFoldDB" id="A0A4R2BHV8"/>
<protein>
    <submittedName>
        <fullName evidence="1">Uncharacterized protein</fullName>
    </submittedName>
</protein>
<organism evidence="1 2">
    <name type="scientific">Mesobacillus foraminis</name>
    <dbReference type="NCBI Taxonomy" id="279826"/>
    <lineage>
        <taxon>Bacteria</taxon>
        <taxon>Bacillati</taxon>
        <taxon>Bacillota</taxon>
        <taxon>Bacilli</taxon>
        <taxon>Bacillales</taxon>
        <taxon>Bacillaceae</taxon>
        <taxon>Mesobacillus</taxon>
    </lineage>
</organism>